<evidence type="ECO:0000256" key="1">
    <source>
        <dbReference type="SAM" id="MobiDB-lite"/>
    </source>
</evidence>
<feature type="non-terminal residue" evidence="2">
    <location>
        <position position="1"/>
    </location>
</feature>
<dbReference type="EMBL" id="JAVRRA010020907">
    <property type="protein sequence ID" value="KAK5158114.1"/>
    <property type="molecule type" value="Genomic_DNA"/>
</dbReference>
<sequence>PAGPSMVVSRNLGVGKVFATNFAPDQEVGFRLAVAGSKGSVQIWDTSTNAAVRRAFANRVAPVEGEVKERLIGVEEDDTDSDSEEELEAGGEGGPGPDRWESMEE</sequence>
<evidence type="ECO:0000313" key="2">
    <source>
        <dbReference type="EMBL" id="KAK5158114.1"/>
    </source>
</evidence>
<dbReference type="Proteomes" id="UP001357485">
    <property type="component" value="Unassembled WGS sequence"/>
</dbReference>
<accession>A0ABR0LHJ6</accession>
<name>A0ABR0LHJ6_9PEZI</name>
<reference evidence="2 3" key="1">
    <citation type="submission" date="2023-08" db="EMBL/GenBank/DDBJ databases">
        <title>Black Yeasts Isolated from many extreme environments.</title>
        <authorList>
            <person name="Coleine C."/>
            <person name="Stajich J.E."/>
            <person name="Selbmann L."/>
        </authorList>
    </citation>
    <scope>NUCLEOTIDE SEQUENCE [LARGE SCALE GENOMIC DNA]</scope>
    <source>
        <strain evidence="2 3">CCFEE 536</strain>
    </source>
</reference>
<comment type="caution">
    <text evidence="2">The sequence shown here is derived from an EMBL/GenBank/DDBJ whole genome shotgun (WGS) entry which is preliminary data.</text>
</comment>
<organism evidence="2 3">
    <name type="scientific">Cryomyces antarcticus</name>
    <dbReference type="NCBI Taxonomy" id="329879"/>
    <lineage>
        <taxon>Eukaryota</taxon>
        <taxon>Fungi</taxon>
        <taxon>Dikarya</taxon>
        <taxon>Ascomycota</taxon>
        <taxon>Pezizomycotina</taxon>
        <taxon>Dothideomycetes</taxon>
        <taxon>Dothideomycetes incertae sedis</taxon>
        <taxon>Cryomyces</taxon>
    </lineage>
</organism>
<protein>
    <submittedName>
        <fullName evidence="2">rRNA-processing protein</fullName>
    </submittedName>
</protein>
<proteinExistence type="predicted"/>
<feature type="region of interest" description="Disordered" evidence="1">
    <location>
        <begin position="68"/>
        <end position="105"/>
    </location>
</feature>
<evidence type="ECO:0000313" key="3">
    <source>
        <dbReference type="Proteomes" id="UP001357485"/>
    </source>
</evidence>
<feature type="compositionally biased region" description="Acidic residues" evidence="1">
    <location>
        <begin position="74"/>
        <end position="89"/>
    </location>
</feature>
<keyword evidence="3" id="KW-1185">Reference proteome</keyword>
<gene>
    <name evidence="2" type="primary">PWP1_4</name>
    <name evidence="2" type="ORF">LTR16_012451</name>
</gene>